<dbReference type="AlphaFoldDB" id="A0A6A0AGD7"/>
<organism evidence="5 6">
    <name type="scientific">Haematococcus lacustris</name>
    <name type="common">Green alga</name>
    <name type="synonym">Haematococcus pluvialis</name>
    <dbReference type="NCBI Taxonomy" id="44745"/>
    <lineage>
        <taxon>Eukaryota</taxon>
        <taxon>Viridiplantae</taxon>
        <taxon>Chlorophyta</taxon>
        <taxon>core chlorophytes</taxon>
        <taxon>Chlorophyceae</taxon>
        <taxon>CS clade</taxon>
        <taxon>Chlamydomonadales</taxon>
        <taxon>Haematococcaceae</taxon>
        <taxon>Haematococcus</taxon>
    </lineage>
</organism>
<accession>A0A6A0AGD7</accession>
<keyword evidence="3" id="KW-0677">Repeat</keyword>
<keyword evidence="6" id="KW-1185">Reference proteome</keyword>
<dbReference type="GO" id="GO:0005319">
    <property type="term" value="F:lipid transporter activity"/>
    <property type="evidence" value="ECO:0007669"/>
    <property type="project" value="TreeGrafter"/>
</dbReference>
<evidence type="ECO:0000259" key="4">
    <source>
        <dbReference type="Pfam" id="PF00005"/>
    </source>
</evidence>
<gene>
    <name evidence="5" type="ORF">HaLaN_30745</name>
</gene>
<evidence type="ECO:0000256" key="1">
    <source>
        <dbReference type="ARBA" id="ARBA00008526"/>
    </source>
</evidence>
<dbReference type="GO" id="GO:0016887">
    <property type="term" value="F:ATP hydrolysis activity"/>
    <property type="evidence" value="ECO:0007669"/>
    <property type="project" value="InterPro"/>
</dbReference>
<dbReference type="Pfam" id="PF00005">
    <property type="entry name" value="ABC_tran"/>
    <property type="match status" value="1"/>
</dbReference>
<protein>
    <submittedName>
        <fullName evidence="5">ATP-binding cassette sub-family a member 3</fullName>
    </submittedName>
</protein>
<evidence type="ECO:0000256" key="3">
    <source>
        <dbReference type="ARBA" id="ARBA00022737"/>
    </source>
</evidence>
<name>A0A6A0AGD7_HAELA</name>
<keyword evidence="5" id="KW-0067">ATP-binding</keyword>
<keyword evidence="2" id="KW-0813">Transport</keyword>
<sequence>VDPLLELLSAREQVRLYACLKGVPHHRLDIEAQMLLERVGLPAAMSCRASGTLSGGNKRKAALAMALVGSPAAVLLDEPSSGQARSSCRT</sequence>
<dbReference type="SUPFAM" id="SSF52540">
    <property type="entry name" value="P-loop containing nucleoside triphosphate hydrolases"/>
    <property type="match status" value="1"/>
</dbReference>
<dbReference type="InterPro" id="IPR026082">
    <property type="entry name" value="ABCA"/>
</dbReference>
<dbReference type="GO" id="GO:0140359">
    <property type="term" value="F:ABC-type transporter activity"/>
    <property type="evidence" value="ECO:0007669"/>
    <property type="project" value="InterPro"/>
</dbReference>
<dbReference type="EMBL" id="BLLF01005814">
    <property type="protein sequence ID" value="GFH31662.1"/>
    <property type="molecule type" value="Genomic_DNA"/>
</dbReference>
<dbReference type="GO" id="GO:0005524">
    <property type="term" value="F:ATP binding"/>
    <property type="evidence" value="ECO:0007669"/>
    <property type="project" value="UniProtKB-KW"/>
</dbReference>
<proteinExistence type="inferred from homology"/>
<feature type="domain" description="ABC transporter" evidence="4">
    <location>
        <begin position="13"/>
        <end position="80"/>
    </location>
</feature>
<comment type="caution">
    <text evidence="5">The sequence shown here is derived from an EMBL/GenBank/DDBJ whole genome shotgun (WGS) entry which is preliminary data.</text>
</comment>
<comment type="similarity">
    <text evidence="1">Belongs to the ABC transporter superfamily. ABCA family. CPR flippase (TC 3.A.1.211) subfamily.</text>
</comment>
<dbReference type="InterPro" id="IPR003439">
    <property type="entry name" value="ABC_transporter-like_ATP-bd"/>
</dbReference>
<dbReference type="GO" id="GO:0016020">
    <property type="term" value="C:membrane"/>
    <property type="evidence" value="ECO:0007669"/>
    <property type="project" value="InterPro"/>
</dbReference>
<dbReference type="InterPro" id="IPR027417">
    <property type="entry name" value="P-loop_NTPase"/>
</dbReference>
<dbReference type="Proteomes" id="UP000485058">
    <property type="component" value="Unassembled WGS sequence"/>
</dbReference>
<evidence type="ECO:0000256" key="2">
    <source>
        <dbReference type="ARBA" id="ARBA00022448"/>
    </source>
</evidence>
<feature type="non-terminal residue" evidence="5">
    <location>
        <position position="1"/>
    </location>
</feature>
<evidence type="ECO:0000313" key="6">
    <source>
        <dbReference type="Proteomes" id="UP000485058"/>
    </source>
</evidence>
<reference evidence="5 6" key="1">
    <citation type="submission" date="2020-02" db="EMBL/GenBank/DDBJ databases">
        <title>Draft genome sequence of Haematococcus lacustris strain NIES-144.</title>
        <authorList>
            <person name="Morimoto D."/>
            <person name="Nakagawa S."/>
            <person name="Yoshida T."/>
            <person name="Sawayama S."/>
        </authorList>
    </citation>
    <scope>NUCLEOTIDE SEQUENCE [LARGE SCALE GENOMIC DNA]</scope>
    <source>
        <strain evidence="5 6">NIES-144</strain>
    </source>
</reference>
<dbReference type="PANTHER" id="PTHR19229:SF36">
    <property type="entry name" value="ATP-BINDING CASSETTE SUB-FAMILY A MEMBER 2"/>
    <property type="match status" value="1"/>
</dbReference>
<evidence type="ECO:0000313" key="5">
    <source>
        <dbReference type="EMBL" id="GFH31662.1"/>
    </source>
</evidence>
<dbReference type="PANTHER" id="PTHR19229">
    <property type="entry name" value="ATP-BINDING CASSETTE TRANSPORTER SUBFAMILY A ABCA"/>
    <property type="match status" value="1"/>
</dbReference>
<dbReference type="Gene3D" id="3.40.50.300">
    <property type="entry name" value="P-loop containing nucleotide triphosphate hydrolases"/>
    <property type="match status" value="1"/>
</dbReference>
<keyword evidence="5" id="KW-0547">Nucleotide-binding</keyword>